<protein>
    <submittedName>
        <fullName evidence="2">Uncharacterized protein</fullName>
    </submittedName>
</protein>
<feature type="compositionally biased region" description="Acidic residues" evidence="1">
    <location>
        <begin position="709"/>
        <end position="725"/>
    </location>
</feature>
<dbReference type="Proteomes" id="UP000813824">
    <property type="component" value="Unassembled WGS sequence"/>
</dbReference>
<comment type="caution">
    <text evidence="2">The sequence shown here is derived from an EMBL/GenBank/DDBJ whole genome shotgun (WGS) entry which is preliminary data.</text>
</comment>
<feature type="compositionally biased region" description="Polar residues" evidence="1">
    <location>
        <begin position="655"/>
        <end position="673"/>
    </location>
</feature>
<feature type="compositionally biased region" description="Basic and acidic residues" evidence="1">
    <location>
        <begin position="564"/>
        <end position="591"/>
    </location>
</feature>
<feature type="compositionally biased region" description="Acidic residues" evidence="1">
    <location>
        <begin position="685"/>
        <end position="701"/>
    </location>
</feature>
<sequence>MTTLSVMEPLDENMLDYPADADIQMLSGSAPTAFWLSQEAAMDDDSNTLTLDSRSNHSETIEVDMEPHDHDEEMTEYDMDDAYFTNEVEVEAIPDVEVTHSPQPFAAIAPGIEEVGIVPHAIPPDLEPPMPHLETVVPSAPEVHVQAIEEQPTLIHESVPTGHFHGAVSPAPEVIVAPPAQESISSTLEASFVQVVGEAQLDGPVTAFSDLVQSETYPSLENAEAAGSSMQEVPTDTLPVPDGPSDGPEEPPAVAIESTIESNGEVVEKPSEVLSRPDTQLAGGDADFHTSYEELGEDPLEISDGVYIDPPPAVLFNLASGSEEEVEYSLFNQPNPDAYPGESSSTSTVSQHMTVLLHDQPTLYYEPLNKVFEALRGHEIIHGVSEFTEGELVLDAYDLQLTISEDNVHASEVTIHELNVLHDASGLQGPLRMRLYALTPRFISRYYTLREQLTRLHIVGEAHAHDGENEGAAGEDYHDDGALHHENEAEPQHGPRDGEDDGESADVQENVPRADDAEEIQRWDEAEHDDYEGGNGTLEQHPADSHEKTVQFAEVLAIPNDVAHDVHDHGDHTEEVNSSTEGEHEHSDPTAHDPQGPLDAGVGTLADDEGLHGEGVSVQFDGGYAEEDNTFPDEEEQQVSTLPEAEATEEHDDPTSTVATFQEANDQSTNANEGDNVAHEVSAEFLEEYADPDADGEYEDDLSYHANEDGELQDFEDPQAEDDELYAPHTSVAETEQNCDKSASEPIQATLSGSSGLPELSTEGEEDDFEHQELLEFEDELEEVPSDLAHKPAPSPVRGDNASPTTSSKRTYDQLESGEDEYPPPDSPDSKRLRAV</sequence>
<feature type="compositionally biased region" description="Acidic residues" evidence="1">
    <location>
        <begin position="624"/>
        <end position="637"/>
    </location>
</feature>
<dbReference type="AlphaFoldDB" id="A0A8K0XUQ0"/>
<dbReference type="OrthoDB" id="2507795at2759"/>
<dbReference type="Pfam" id="PF10336">
    <property type="entry name" value="DUF2420"/>
    <property type="match status" value="1"/>
</dbReference>
<keyword evidence="3" id="KW-1185">Reference proteome</keyword>
<accession>A0A8K0XUQ0</accession>
<name>A0A8K0XUQ0_9AGAR</name>
<feature type="compositionally biased region" description="Basic and acidic residues" evidence="1">
    <location>
        <begin position="485"/>
        <end position="497"/>
    </location>
</feature>
<feature type="compositionally biased region" description="Acidic residues" evidence="1">
    <location>
        <begin position="762"/>
        <end position="785"/>
    </location>
</feature>
<feature type="compositionally biased region" description="Polar residues" evidence="1">
    <location>
        <begin position="745"/>
        <end position="755"/>
    </location>
</feature>
<reference evidence="2" key="1">
    <citation type="journal article" date="2021" name="New Phytol.">
        <title>Evolutionary innovations through gain and loss of genes in the ectomycorrhizal Boletales.</title>
        <authorList>
            <person name="Wu G."/>
            <person name="Miyauchi S."/>
            <person name="Morin E."/>
            <person name="Kuo A."/>
            <person name="Drula E."/>
            <person name="Varga T."/>
            <person name="Kohler A."/>
            <person name="Feng B."/>
            <person name="Cao Y."/>
            <person name="Lipzen A."/>
            <person name="Daum C."/>
            <person name="Hundley H."/>
            <person name="Pangilinan J."/>
            <person name="Johnson J."/>
            <person name="Barry K."/>
            <person name="LaButti K."/>
            <person name="Ng V."/>
            <person name="Ahrendt S."/>
            <person name="Min B."/>
            <person name="Choi I.G."/>
            <person name="Park H."/>
            <person name="Plett J.M."/>
            <person name="Magnuson J."/>
            <person name="Spatafora J.W."/>
            <person name="Nagy L.G."/>
            <person name="Henrissat B."/>
            <person name="Grigoriev I.V."/>
            <person name="Yang Z.L."/>
            <person name="Xu J."/>
            <person name="Martin F.M."/>
        </authorList>
    </citation>
    <scope>NUCLEOTIDE SEQUENCE</scope>
    <source>
        <strain evidence="2">KKN 215</strain>
    </source>
</reference>
<feature type="region of interest" description="Disordered" evidence="1">
    <location>
        <begin position="564"/>
        <end position="836"/>
    </location>
</feature>
<dbReference type="InterPro" id="IPR018822">
    <property type="entry name" value="UPF0646"/>
</dbReference>
<evidence type="ECO:0000256" key="1">
    <source>
        <dbReference type="SAM" id="MobiDB-lite"/>
    </source>
</evidence>
<evidence type="ECO:0000313" key="3">
    <source>
        <dbReference type="Proteomes" id="UP000813824"/>
    </source>
</evidence>
<evidence type="ECO:0000313" key="2">
    <source>
        <dbReference type="EMBL" id="KAH8107161.1"/>
    </source>
</evidence>
<feature type="region of interest" description="Disordered" evidence="1">
    <location>
        <begin position="221"/>
        <end position="286"/>
    </location>
</feature>
<feature type="region of interest" description="Disordered" evidence="1">
    <location>
        <begin position="485"/>
        <end position="519"/>
    </location>
</feature>
<gene>
    <name evidence="2" type="ORF">BXZ70DRAFT_916659</name>
</gene>
<dbReference type="EMBL" id="JAEVFJ010000002">
    <property type="protein sequence ID" value="KAH8107161.1"/>
    <property type="molecule type" value="Genomic_DNA"/>
</dbReference>
<proteinExistence type="predicted"/>
<organism evidence="2 3">
    <name type="scientific">Cristinia sonorae</name>
    <dbReference type="NCBI Taxonomy" id="1940300"/>
    <lineage>
        <taxon>Eukaryota</taxon>
        <taxon>Fungi</taxon>
        <taxon>Dikarya</taxon>
        <taxon>Basidiomycota</taxon>
        <taxon>Agaricomycotina</taxon>
        <taxon>Agaricomycetes</taxon>
        <taxon>Agaricomycetidae</taxon>
        <taxon>Agaricales</taxon>
        <taxon>Pleurotineae</taxon>
        <taxon>Stephanosporaceae</taxon>
        <taxon>Cristinia</taxon>
    </lineage>
</organism>
<feature type="region of interest" description="Disordered" evidence="1">
    <location>
        <begin position="528"/>
        <end position="547"/>
    </location>
</feature>